<dbReference type="EMBL" id="KL197709">
    <property type="protein sequence ID" value="KDQ64046.1"/>
    <property type="molecule type" value="Genomic_DNA"/>
</dbReference>
<organism evidence="13 14">
    <name type="scientific">Jaapia argillacea MUCL 33604</name>
    <dbReference type="NCBI Taxonomy" id="933084"/>
    <lineage>
        <taxon>Eukaryota</taxon>
        <taxon>Fungi</taxon>
        <taxon>Dikarya</taxon>
        <taxon>Basidiomycota</taxon>
        <taxon>Agaricomycotina</taxon>
        <taxon>Agaricomycetes</taxon>
        <taxon>Agaricomycetidae</taxon>
        <taxon>Jaapiales</taxon>
        <taxon>Jaapiaceae</taxon>
        <taxon>Jaapia</taxon>
    </lineage>
</organism>
<dbReference type="PANTHER" id="PTHR31431:SF1">
    <property type="entry name" value="NUCLEOPORIN NUP188"/>
    <property type="match status" value="1"/>
</dbReference>
<dbReference type="FunCoup" id="A0A067QN40">
    <property type="interactions" value="67"/>
</dbReference>
<feature type="domain" description="Nucleoporin Nup188 N-terminal" evidence="11">
    <location>
        <begin position="44"/>
        <end position="356"/>
    </location>
</feature>
<dbReference type="GO" id="GO:0051028">
    <property type="term" value="P:mRNA transport"/>
    <property type="evidence" value="ECO:0007669"/>
    <property type="project" value="UniProtKB-KW"/>
</dbReference>
<dbReference type="InterPro" id="IPR044840">
    <property type="entry name" value="Nup188"/>
</dbReference>
<evidence type="ECO:0000259" key="11">
    <source>
        <dbReference type="Pfam" id="PF10487"/>
    </source>
</evidence>
<evidence type="ECO:0000256" key="8">
    <source>
        <dbReference type="ARBA" id="ARBA00038387"/>
    </source>
</evidence>
<keyword evidence="7" id="KW-0539">Nucleus</keyword>
<comment type="subcellular location">
    <subcellularLocation>
        <location evidence="1">Nucleus</location>
        <location evidence="1">Nuclear pore complex</location>
    </subcellularLocation>
</comment>
<gene>
    <name evidence="13" type="ORF">JAAARDRAFT_52048</name>
</gene>
<evidence type="ECO:0000256" key="1">
    <source>
        <dbReference type="ARBA" id="ARBA00004567"/>
    </source>
</evidence>
<evidence type="ECO:0000256" key="2">
    <source>
        <dbReference type="ARBA" id="ARBA00022448"/>
    </source>
</evidence>
<dbReference type="Pfam" id="PF21093">
    <property type="entry name" value="Nup188_N-subdom_III"/>
    <property type="match status" value="1"/>
</dbReference>
<dbReference type="InParanoid" id="A0A067QN40"/>
<sequence length="2045" mass="227155">MSAGPSKRSNLIDVTYQQIHANLIGGLVVTSPDQTIEVLRPRVSQLRNLSEPYGKPSGVSRKKIESGSATLRDGVSITIEEEEKQFIFAISKKFQIDEVEALILFRSYLYNEGFPAPAIADSDLSLMEGVVEAITPFFFAECLSRLRVLIPLFRAHESSEDPAHEAAATLLPEIIPDGRSFADSVISEYLQRTKIELWDSVRIEPRTASRWAKQNYREQVVLLEVLFWTMWSVVPCEGPLVVRIFEAAYDTNLGSLQHNSTLMMDEEGLHLQNDNAALWILITVEVLELERVADPGGIEMSDDPVDKDIYTSSPECLKRIHEIVSSNGNSQFACAYMAWTFVLSRLTAIAAEVKDIPDDYRSFLQSTLQHEGRPYSKSGEPVHLLMAKTCLNPDVGFFKLLLNLLTDSPVFVCSVAWKTDRVITDPNALAFRSVMKGLLIAVLELVPVELVPDLDVLVEVWIALFSRSESASVTGICKQYWQNDWNRGIARRAIFDLARSRFPVQPRPLIRLLQAMTAFGFLDTDPLSTTDDPEGDFAVVEEREICSRHVFSYLQKLPTYTQVVPISACTGAHALYEKIPERYGSSSASLGFNYSNQRPLRLPGGSTLPPKTLGRLLSGEGADLVVICWQHEHSGWKVLLEILTDYVYRKRMYSSSGGGYKDVSFGPRGMAQVVTVRLEDIGMELGQAGDDGVVTGILDLVRSVIQDNPSLVLDLLRTLESGDPVVSHTMTEAQPPDLVQLTTMILEEALTRSASQPKIRPRAELITSAMSVLSALLQLPLYSNRVWLFLRSSSALFGTDRNVGFASAVLAAERITGHYTMTLGLLHLVQQLFREASSSLLTVLPENARLQQVKEEVLLRAARFVHAEIWIEYVGWKYAQIGDRFEIGKRVAAFYAEVLEHSPPSIKDIPFSALSRAVADALLYKATMSTINPLVSSMAGAGVVLGQLYASHRYGDAKRLNYLLESHLRLIRVVLNCKQKTSTSGTCLLEQVLCSSGNASASMSRSKSDPIDVLFSYVGDRGSGVVVPLEATRVLFALCSSLRSTPQPPSFIAHLSNPEAVVASLVRIVQHPYDELSLRNGVWSFISLAVVSDPALASLFVTGKFRLPDIKGKGKVTDANKSSEPKDTSTSSNATKPASAIEAASEMLGNWHELWEMNPQLLASVLRFLNVVWQHGLEHRSVLQPTRQDPKFWERLVLIIVEELGPHPDCRVDSFLQVDGVRRSRFHEAVSAHAYRTVVKAHVLQIIALDMELDAKFNGAASSTEKPHSYRAIENVLKNEDQVSEYVAEAASCVFDPILHDEFTELVKVDFPALTMDQLQSQEPILEREFGDDFTFSTYLLRFRLQPFRFPRDALAEQADEIEKIVSSINLNLSLSHSQIGLAQAWQLLLRRSTPFLRGVDSVRSVFLGMVATISGDAAAEKRSGDMMATMHGERLSLLLSLIEVAWFSTNDKKEEVQHFITFVKNLSGIIQNQTLSPARSFLGSFTVPFHRAVLQMIYFCARHCRNLARRPKVLQADHRLTIASFLEASLALTIDALRVVFDLARSRLDVELDQDMELLVAAFEQCIGPEISPSSTFWLTRCQETDVIRASFELFVKMDFSGLSELALLRARRRPLYATHVLGFHTALASTQSGAERLASEGLLVAYTNNQLTTTIGRGLIDVVIPELPVDRNPAHRSYCAMMSIVAGVTTSLSRQNHYLDAEVCGFVQLFGDQIARTLSWTVGDPLTLALVEEMEKTVNLFYGLAASVSSANNDTIEKVLRGFSTSALLLLQQLNYALTHPNHLESLLEPITAEERQQLEKDARTSTSQASEVIDPTKRPFLTSVVHKLFRLTSSLLSTLITISNAEKVLIGDQEDWPVKEALVYPHSKVVVGERASLGTLLELGNCTLDVLRLLSGHPAGQAITSASFSLSTYDKPLDVRDAIRTARQNLEGVLFYAVTQLAMWLSKPEFDPRSGDMDMEDATIVDRDDRSVNERRSVRRTSLTLAERLRRGMTGEMVADLQSLLNKSKPVIVKTDEVLGVKGIDLTPILSVFLQQRIVAPV</sequence>
<comment type="similarity">
    <text evidence="8">Belongs to the Nup188 family.</text>
</comment>
<evidence type="ECO:0000256" key="3">
    <source>
        <dbReference type="ARBA" id="ARBA00022816"/>
    </source>
</evidence>
<feature type="region of interest" description="Disordered" evidence="10">
    <location>
        <begin position="1114"/>
        <end position="1138"/>
    </location>
</feature>
<keyword evidence="4" id="KW-0653">Protein transport</keyword>
<proteinExistence type="inferred from homology"/>
<dbReference type="Gene3D" id="1.25.10.70">
    <property type="match status" value="1"/>
</dbReference>
<evidence type="ECO:0000256" key="10">
    <source>
        <dbReference type="SAM" id="MobiDB-lite"/>
    </source>
</evidence>
<dbReference type="GO" id="GO:0006405">
    <property type="term" value="P:RNA export from nucleus"/>
    <property type="evidence" value="ECO:0007669"/>
    <property type="project" value="TreeGrafter"/>
</dbReference>
<keyword evidence="2" id="KW-0813">Transport</keyword>
<evidence type="ECO:0000256" key="9">
    <source>
        <dbReference type="ARBA" id="ARBA00040174"/>
    </source>
</evidence>
<dbReference type="Proteomes" id="UP000027265">
    <property type="component" value="Unassembled WGS sequence"/>
</dbReference>
<dbReference type="STRING" id="933084.A0A067QN40"/>
<evidence type="ECO:0000259" key="12">
    <source>
        <dbReference type="Pfam" id="PF21093"/>
    </source>
</evidence>
<dbReference type="PANTHER" id="PTHR31431">
    <property type="entry name" value="NUCLEOPORIN NUP188 HOMOLOG"/>
    <property type="match status" value="1"/>
</dbReference>
<reference evidence="14" key="1">
    <citation type="journal article" date="2014" name="Proc. Natl. Acad. Sci. U.S.A.">
        <title>Extensive sampling of basidiomycete genomes demonstrates inadequacy of the white-rot/brown-rot paradigm for wood decay fungi.</title>
        <authorList>
            <person name="Riley R."/>
            <person name="Salamov A.A."/>
            <person name="Brown D.W."/>
            <person name="Nagy L.G."/>
            <person name="Floudas D."/>
            <person name="Held B.W."/>
            <person name="Levasseur A."/>
            <person name="Lombard V."/>
            <person name="Morin E."/>
            <person name="Otillar R."/>
            <person name="Lindquist E.A."/>
            <person name="Sun H."/>
            <person name="LaButti K.M."/>
            <person name="Schmutz J."/>
            <person name="Jabbour D."/>
            <person name="Luo H."/>
            <person name="Baker S.E."/>
            <person name="Pisabarro A.G."/>
            <person name="Walton J.D."/>
            <person name="Blanchette R.A."/>
            <person name="Henrissat B."/>
            <person name="Martin F."/>
            <person name="Cullen D."/>
            <person name="Hibbett D.S."/>
            <person name="Grigoriev I.V."/>
        </authorList>
    </citation>
    <scope>NUCLEOTIDE SEQUENCE [LARGE SCALE GENOMIC DNA]</scope>
    <source>
        <strain evidence="14">MUCL 33604</strain>
    </source>
</reference>
<feature type="compositionally biased region" description="Basic and acidic residues" evidence="10">
    <location>
        <begin position="1114"/>
        <end position="1127"/>
    </location>
</feature>
<keyword evidence="3" id="KW-0509">mRNA transport</keyword>
<feature type="domain" description="Nucleoporin Nup188 N-terminal subdomain III" evidence="12">
    <location>
        <begin position="726"/>
        <end position="1104"/>
    </location>
</feature>
<accession>A0A067QN40</accession>
<keyword evidence="5" id="KW-0811">Translocation</keyword>
<evidence type="ECO:0000313" key="13">
    <source>
        <dbReference type="EMBL" id="KDQ64046.1"/>
    </source>
</evidence>
<protein>
    <recommendedName>
        <fullName evidence="9">Nucleoporin NUP188</fullName>
    </recommendedName>
</protein>
<dbReference type="Pfam" id="PF10487">
    <property type="entry name" value="Nup188_N"/>
    <property type="match status" value="1"/>
</dbReference>
<dbReference type="GO" id="GO:0044611">
    <property type="term" value="C:nuclear pore inner ring"/>
    <property type="evidence" value="ECO:0007669"/>
    <property type="project" value="TreeGrafter"/>
</dbReference>
<keyword evidence="6" id="KW-0906">Nuclear pore complex</keyword>
<dbReference type="GO" id="GO:0017056">
    <property type="term" value="F:structural constituent of nuclear pore"/>
    <property type="evidence" value="ECO:0007669"/>
    <property type="project" value="InterPro"/>
</dbReference>
<keyword evidence="14" id="KW-1185">Reference proteome</keyword>
<dbReference type="GO" id="GO:0006606">
    <property type="term" value="P:protein import into nucleus"/>
    <property type="evidence" value="ECO:0007669"/>
    <property type="project" value="TreeGrafter"/>
</dbReference>
<evidence type="ECO:0000313" key="14">
    <source>
        <dbReference type="Proteomes" id="UP000027265"/>
    </source>
</evidence>
<dbReference type="OrthoDB" id="102511at2759"/>
<evidence type="ECO:0000256" key="6">
    <source>
        <dbReference type="ARBA" id="ARBA00023132"/>
    </source>
</evidence>
<evidence type="ECO:0000256" key="4">
    <source>
        <dbReference type="ARBA" id="ARBA00022927"/>
    </source>
</evidence>
<evidence type="ECO:0000256" key="5">
    <source>
        <dbReference type="ARBA" id="ARBA00023010"/>
    </source>
</evidence>
<dbReference type="InterPro" id="IPR048883">
    <property type="entry name" value="Nup188_N-subdom_III"/>
</dbReference>
<evidence type="ECO:0000256" key="7">
    <source>
        <dbReference type="ARBA" id="ARBA00023242"/>
    </source>
</evidence>
<name>A0A067QN40_9AGAM</name>
<dbReference type="InterPro" id="IPR018864">
    <property type="entry name" value="Nucleoporin_Nup188_N"/>
</dbReference>
<dbReference type="HOGENOM" id="CLU_233373_0_0_1"/>